<dbReference type="PhylomeDB" id="R7QQR3"/>
<dbReference type="GeneID" id="17318846"/>
<organism evidence="2 3">
    <name type="scientific">Chondrus crispus</name>
    <name type="common">Carrageen Irish moss</name>
    <name type="synonym">Polymorpha crispa</name>
    <dbReference type="NCBI Taxonomy" id="2769"/>
    <lineage>
        <taxon>Eukaryota</taxon>
        <taxon>Rhodophyta</taxon>
        <taxon>Florideophyceae</taxon>
        <taxon>Rhodymeniophycidae</taxon>
        <taxon>Gigartinales</taxon>
        <taxon>Gigartinaceae</taxon>
        <taxon>Chondrus</taxon>
    </lineage>
</organism>
<dbReference type="STRING" id="2769.R7QQR3"/>
<evidence type="ECO:0000313" key="3">
    <source>
        <dbReference type="Proteomes" id="UP000012073"/>
    </source>
</evidence>
<dbReference type="RefSeq" id="XP_005711131.1">
    <property type="nucleotide sequence ID" value="XM_005711074.1"/>
</dbReference>
<dbReference type="OMA" id="RFGRVCY"/>
<reference evidence="3" key="1">
    <citation type="journal article" date="2013" name="Proc. Natl. Acad. Sci. U.S.A.">
        <title>Genome structure and metabolic features in the red seaweed Chondrus crispus shed light on evolution of the Archaeplastida.</title>
        <authorList>
            <person name="Collen J."/>
            <person name="Porcel B."/>
            <person name="Carre W."/>
            <person name="Ball S.G."/>
            <person name="Chaparro C."/>
            <person name="Tonon T."/>
            <person name="Barbeyron T."/>
            <person name="Michel G."/>
            <person name="Noel B."/>
            <person name="Valentin K."/>
            <person name="Elias M."/>
            <person name="Artiguenave F."/>
            <person name="Arun A."/>
            <person name="Aury J.M."/>
            <person name="Barbosa-Neto J.F."/>
            <person name="Bothwell J.H."/>
            <person name="Bouget F.Y."/>
            <person name="Brillet L."/>
            <person name="Cabello-Hurtado F."/>
            <person name="Capella-Gutierrez S."/>
            <person name="Charrier B."/>
            <person name="Cladiere L."/>
            <person name="Cock J.M."/>
            <person name="Coelho S.M."/>
            <person name="Colleoni C."/>
            <person name="Czjzek M."/>
            <person name="Da Silva C."/>
            <person name="Delage L."/>
            <person name="Denoeud F."/>
            <person name="Deschamps P."/>
            <person name="Dittami S.M."/>
            <person name="Gabaldon T."/>
            <person name="Gachon C.M."/>
            <person name="Groisillier A."/>
            <person name="Herve C."/>
            <person name="Jabbari K."/>
            <person name="Katinka M."/>
            <person name="Kloareg B."/>
            <person name="Kowalczyk N."/>
            <person name="Labadie K."/>
            <person name="Leblanc C."/>
            <person name="Lopez P.J."/>
            <person name="McLachlan D.H."/>
            <person name="Meslet-Cladiere L."/>
            <person name="Moustafa A."/>
            <person name="Nehr Z."/>
            <person name="Nyvall Collen P."/>
            <person name="Panaud O."/>
            <person name="Partensky F."/>
            <person name="Poulain J."/>
            <person name="Rensing S.A."/>
            <person name="Rousvoal S."/>
            <person name="Samson G."/>
            <person name="Symeonidi A."/>
            <person name="Weissenbach J."/>
            <person name="Zambounis A."/>
            <person name="Wincker P."/>
            <person name="Boyen C."/>
        </authorList>
    </citation>
    <scope>NUCLEOTIDE SEQUENCE [LARGE SCALE GENOMIC DNA]</scope>
    <source>
        <strain evidence="3">cv. Stackhouse</strain>
    </source>
</reference>
<gene>
    <name evidence="2" type="ORF">CHC_T00000881001</name>
</gene>
<dbReference type="CDD" id="cd16279">
    <property type="entry name" value="metallo-hydrolase-like_MBL-fold"/>
    <property type="match status" value="1"/>
</dbReference>
<dbReference type="SUPFAM" id="SSF56281">
    <property type="entry name" value="Metallo-hydrolase/oxidoreductase"/>
    <property type="match status" value="1"/>
</dbReference>
<dbReference type="Gene3D" id="3.60.15.10">
    <property type="entry name" value="Ribonuclease Z/Hydroxyacylglutathione hydrolase-like"/>
    <property type="match status" value="1"/>
</dbReference>
<dbReference type="InterPro" id="IPR036866">
    <property type="entry name" value="RibonucZ/Hydroxyglut_hydro"/>
</dbReference>
<dbReference type="PANTHER" id="PTHR42663">
    <property type="entry name" value="HYDROLASE C777.06C-RELATED-RELATED"/>
    <property type="match status" value="1"/>
</dbReference>
<feature type="domain" description="Metallo-beta-lactamase" evidence="1">
    <location>
        <begin position="97"/>
        <end position="336"/>
    </location>
</feature>
<dbReference type="Gramene" id="CDF40837">
    <property type="protein sequence ID" value="CDF40837"/>
    <property type="gene ID" value="CHC_T00000881001"/>
</dbReference>
<protein>
    <recommendedName>
        <fullName evidence="1">Metallo-beta-lactamase domain-containing protein</fullName>
    </recommendedName>
</protein>
<accession>R7QQR3</accession>
<name>R7QQR3_CHOCR</name>
<dbReference type="Pfam" id="PF12706">
    <property type="entry name" value="Lactamase_B_2"/>
    <property type="match status" value="1"/>
</dbReference>
<sequence length="373" mass="41331">MLATPPPSHTRCFVPPLTMMSSWFSRMIASSAAATPPAGPQFIVIGSGVSTAIPRISCVMRPKPGDACKTCHDAVNNPSGPNRRGNVSALVRLGGKNILIDCGKTTRDAAITHFPKNGVRNVDAVVLTHGHADAILGLDDSRDIQHGSTKKELPNGETQWIPPNPMQIFLNEETMRVCQTVFPYLVPEDQRIASETSTESGDQCCDGEKKKDIPRRVATLKWNPYPVSEYFVPFRPVEDVDVTFTPFPMWHGGTYVCMGFLIKMREAPDADEVVILYMSDLNDLPDDSDSFITEVKDIDLLVVDMLTKSTLNRSHFDYQASIDMVRRLRPKKAVAVGMTCSLGLHDDVNRELAELDKEGIDFRLSFDGQVFQF</sequence>
<dbReference type="InterPro" id="IPR001279">
    <property type="entry name" value="Metallo-B-lactamas"/>
</dbReference>
<dbReference type="PANTHER" id="PTHR42663:SF6">
    <property type="entry name" value="HYDROLASE C777.06C-RELATED"/>
    <property type="match status" value="1"/>
</dbReference>
<keyword evidence="3" id="KW-1185">Reference proteome</keyword>
<evidence type="ECO:0000259" key="1">
    <source>
        <dbReference type="Pfam" id="PF12706"/>
    </source>
</evidence>
<dbReference type="OrthoDB" id="341300at2759"/>
<dbReference type="EMBL" id="HG002259">
    <property type="protein sequence ID" value="CDF40837.1"/>
    <property type="molecule type" value="Genomic_DNA"/>
</dbReference>
<proteinExistence type="predicted"/>
<dbReference type="AlphaFoldDB" id="R7QQR3"/>
<dbReference type="Proteomes" id="UP000012073">
    <property type="component" value="Unassembled WGS sequence"/>
</dbReference>
<evidence type="ECO:0000313" key="2">
    <source>
        <dbReference type="EMBL" id="CDF40837.1"/>
    </source>
</evidence>
<dbReference type="KEGG" id="ccp:CHC_T00000881001"/>